<organism evidence="4 5">
    <name type="scientific">Modicisalibacter luteus</name>
    <dbReference type="NCBI Taxonomy" id="453962"/>
    <lineage>
        <taxon>Bacteria</taxon>
        <taxon>Pseudomonadati</taxon>
        <taxon>Pseudomonadota</taxon>
        <taxon>Gammaproteobacteria</taxon>
        <taxon>Oceanospirillales</taxon>
        <taxon>Halomonadaceae</taxon>
        <taxon>Modicisalibacter</taxon>
    </lineage>
</organism>
<sequence length="384" mass="42110">MSALLEAVREGRWADVKAALSEDDSIDCEELSATAFTLALESGFKNVAIELLADPRFDPNARDTEPLRLAVRLGYLDTASILLEKGANPNFRCKESSSALLLALEYEYFDLAQQMVAKGAELNIRNSKGWTPLIWATIKGYRRIVEFLLENGADIHICNNDGWNALTGAYFKQRTDIVELLIERGAHFGRKYSEAALLSAYEQGYDDTVRKLVSEGCNVNIMDADGTPLLILAIRRGDLAAVKLFLEHGADANCRSDKGNSALSVALDVREEIAELLIEHGASPNIPNQKGWWPLHTAADRGNAELCKHLMDRGANPDQRINGSSTPLILAAGEGHLKVVELLVESGANLNLKNPKGFTAHKLAELLKHHSVRNLLENKGCVTT</sequence>
<dbReference type="PROSITE" id="PS50088">
    <property type="entry name" value="ANK_REPEAT"/>
    <property type="match status" value="6"/>
</dbReference>
<accession>A0ABV7M5F0</accession>
<evidence type="ECO:0000313" key="4">
    <source>
        <dbReference type="EMBL" id="MFC3294126.1"/>
    </source>
</evidence>
<evidence type="ECO:0000256" key="3">
    <source>
        <dbReference type="PROSITE-ProRule" id="PRU00023"/>
    </source>
</evidence>
<dbReference type="Proteomes" id="UP001595640">
    <property type="component" value="Unassembled WGS sequence"/>
</dbReference>
<feature type="repeat" description="ANK" evidence="3">
    <location>
        <begin position="95"/>
        <end position="127"/>
    </location>
</feature>
<keyword evidence="5" id="KW-1185">Reference proteome</keyword>
<feature type="repeat" description="ANK" evidence="3">
    <location>
        <begin position="128"/>
        <end position="160"/>
    </location>
</feature>
<evidence type="ECO:0000313" key="5">
    <source>
        <dbReference type="Proteomes" id="UP001595640"/>
    </source>
</evidence>
<feature type="repeat" description="ANK" evidence="3">
    <location>
        <begin position="62"/>
        <end position="94"/>
    </location>
</feature>
<feature type="repeat" description="ANK" evidence="3">
    <location>
        <begin position="225"/>
        <end position="257"/>
    </location>
</feature>
<dbReference type="EMBL" id="JBHRUH010000040">
    <property type="protein sequence ID" value="MFC3294126.1"/>
    <property type="molecule type" value="Genomic_DNA"/>
</dbReference>
<keyword evidence="2 3" id="KW-0040">ANK repeat</keyword>
<dbReference type="PANTHER" id="PTHR24188:SF29">
    <property type="entry name" value="GH09064P"/>
    <property type="match status" value="1"/>
</dbReference>
<comment type="caution">
    <text evidence="4">The sequence shown here is derived from an EMBL/GenBank/DDBJ whole genome shotgun (WGS) entry which is preliminary data.</text>
</comment>
<dbReference type="InterPro" id="IPR036770">
    <property type="entry name" value="Ankyrin_rpt-contain_sf"/>
</dbReference>
<feature type="repeat" description="ANK" evidence="3">
    <location>
        <begin position="323"/>
        <end position="355"/>
    </location>
</feature>
<dbReference type="SMART" id="SM00248">
    <property type="entry name" value="ANK"/>
    <property type="match status" value="10"/>
</dbReference>
<dbReference type="PANTHER" id="PTHR24188">
    <property type="entry name" value="ANKYRIN REPEAT PROTEIN"/>
    <property type="match status" value="1"/>
</dbReference>
<reference evidence="5" key="1">
    <citation type="journal article" date="2019" name="Int. J. Syst. Evol. Microbiol.">
        <title>The Global Catalogue of Microorganisms (GCM) 10K type strain sequencing project: providing services to taxonomists for standard genome sequencing and annotation.</title>
        <authorList>
            <consortium name="The Broad Institute Genomics Platform"/>
            <consortium name="The Broad Institute Genome Sequencing Center for Infectious Disease"/>
            <person name="Wu L."/>
            <person name="Ma J."/>
        </authorList>
    </citation>
    <scope>NUCLEOTIDE SEQUENCE [LARGE SCALE GENOMIC DNA]</scope>
    <source>
        <strain evidence="5">KCTC 12847</strain>
    </source>
</reference>
<proteinExistence type="predicted"/>
<feature type="repeat" description="ANK" evidence="3">
    <location>
        <begin position="290"/>
        <end position="322"/>
    </location>
</feature>
<dbReference type="Gene3D" id="1.25.40.20">
    <property type="entry name" value="Ankyrin repeat-containing domain"/>
    <property type="match status" value="2"/>
</dbReference>
<dbReference type="PRINTS" id="PR01415">
    <property type="entry name" value="ANKYRIN"/>
</dbReference>
<dbReference type="InterPro" id="IPR002110">
    <property type="entry name" value="Ankyrin_rpt"/>
</dbReference>
<evidence type="ECO:0000256" key="1">
    <source>
        <dbReference type="ARBA" id="ARBA00022737"/>
    </source>
</evidence>
<dbReference type="Pfam" id="PF12796">
    <property type="entry name" value="Ank_2"/>
    <property type="match status" value="3"/>
</dbReference>
<dbReference type="SUPFAM" id="SSF48403">
    <property type="entry name" value="Ankyrin repeat"/>
    <property type="match status" value="1"/>
</dbReference>
<evidence type="ECO:0000256" key="2">
    <source>
        <dbReference type="ARBA" id="ARBA00023043"/>
    </source>
</evidence>
<keyword evidence="1" id="KW-0677">Repeat</keyword>
<gene>
    <name evidence="4" type="ORF">ACFOEI_18955</name>
</gene>
<protein>
    <submittedName>
        <fullName evidence="4">Ankyrin repeat domain-containing protein</fullName>
    </submittedName>
</protein>
<dbReference type="Pfam" id="PF00023">
    <property type="entry name" value="Ank"/>
    <property type="match status" value="1"/>
</dbReference>
<dbReference type="RefSeq" id="WP_019020111.1">
    <property type="nucleotide sequence ID" value="NZ_BMXD01000009.1"/>
</dbReference>
<dbReference type="PROSITE" id="PS50297">
    <property type="entry name" value="ANK_REP_REGION"/>
    <property type="match status" value="5"/>
</dbReference>
<name>A0ABV7M5F0_9GAMM</name>